<name>A0ABN8HQ19_9NEOP</name>
<reference evidence="1" key="1">
    <citation type="submission" date="2022-03" db="EMBL/GenBank/DDBJ databases">
        <authorList>
            <person name="Martin H S."/>
        </authorList>
    </citation>
    <scope>NUCLEOTIDE SEQUENCE</scope>
</reference>
<accession>A0ABN8HQ19</accession>
<evidence type="ECO:0000313" key="1">
    <source>
        <dbReference type="EMBL" id="CAH2036083.1"/>
    </source>
</evidence>
<dbReference type="EMBL" id="OW152813">
    <property type="protein sequence ID" value="CAH2036083.1"/>
    <property type="molecule type" value="Genomic_DNA"/>
</dbReference>
<proteinExistence type="predicted"/>
<keyword evidence="2" id="KW-1185">Reference proteome</keyword>
<evidence type="ECO:0000313" key="2">
    <source>
        <dbReference type="Proteomes" id="UP000837857"/>
    </source>
</evidence>
<organism evidence="1 2">
    <name type="scientific">Iphiclides podalirius</name>
    <name type="common">scarce swallowtail</name>
    <dbReference type="NCBI Taxonomy" id="110791"/>
    <lineage>
        <taxon>Eukaryota</taxon>
        <taxon>Metazoa</taxon>
        <taxon>Ecdysozoa</taxon>
        <taxon>Arthropoda</taxon>
        <taxon>Hexapoda</taxon>
        <taxon>Insecta</taxon>
        <taxon>Pterygota</taxon>
        <taxon>Neoptera</taxon>
        <taxon>Endopterygota</taxon>
        <taxon>Lepidoptera</taxon>
        <taxon>Glossata</taxon>
        <taxon>Ditrysia</taxon>
        <taxon>Papilionoidea</taxon>
        <taxon>Papilionidae</taxon>
        <taxon>Papilioninae</taxon>
        <taxon>Iphiclides</taxon>
    </lineage>
</organism>
<protein>
    <submittedName>
        <fullName evidence="1">Uncharacterized protein</fullName>
    </submittedName>
</protein>
<dbReference type="Proteomes" id="UP000837857">
    <property type="component" value="Chromosome 1"/>
</dbReference>
<feature type="non-terminal residue" evidence="1">
    <location>
        <position position="94"/>
    </location>
</feature>
<sequence length="94" mass="10678">MQFKFGGSAENIDFTTLVFLSRSVAIALSIASKVHHLSIKTYLFPCSEFLVELHRYYAPKLNDNATRAKVSRCRKDGEESVSRFCKALILQHLI</sequence>
<gene>
    <name evidence="1" type="ORF">IPOD504_LOCUS834</name>
</gene>